<dbReference type="InterPro" id="IPR039793">
    <property type="entry name" value="UROS/Hem4"/>
</dbReference>
<proteinExistence type="inferred from homology"/>
<comment type="function">
    <text evidence="6 9">Catalyzes cyclization of the linear tetrapyrrole, hydroxymethylbilane, to the macrocyclic uroporphyrinogen III.</text>
</comment>
<dbReference type="GO" id="GO:0006780">
    <property type="term" value="P:uroporphyrinogen III biosynthetic process"/>
    <property type="evidence" value="ECO:0007669"/>
    <property type="project" value="UniProtKB-UniRule"/>
</dbReference>
<reference evidence="11 12" key="1">
    <citation type="submission" date="2018-12" db="EMBL/GenBank/DDBJ databases">
        <title>Lysinibacillus antri sp. nov., isolated from a cave soil.</title>
        <authorList>
            <person name="Narsing Rao M.P."/>
            <person name="Zhang H."/>
            <person name="Dong Z.-Y."/>
            <person name="Niu X.-K."/>
            <person name="Zhang K."/>
            <person name="Fang B.-Z."/>
            <person name="Kang Y.-Q."/>
            <person name="Xiao M."/>
            <person name="Li W.-J."/>
        </authorList>
    </citation>
    <scope>NUCLEOTIDE SEQUENCE [LARGE SCALE GENOMIC DNA]</scope>
    <source>
        <strain evidence="11 12">SYSU K30002</strain>
    </source>
</reference>
<evidence type="ECO:0000256" key="4">
    <source>
        <dbReference type="ARBA" id="ARBA00023239"/>
    </source>
</evidence>
<keyword evidence="5 9" id="KW-0627">Porphyrin biosynthesis</keyword>
<feature type="domain" description="Tetrapyrrole biosynthesis uroporphyrinogen III synthase" evidence="10">
    <location>
        <begin position="24"/>
        <end position="242"/>
    </location>
</feature>
<evidence type="ECO:0000313" key="12">
    <source>
        <dbReference type="Proteomes" id="UP000287910"/>
    </source>
</evidence>
<keyword evidence="12" id="KW-1185">Reference proteome</keyword>
<comment type="pathway">
    <text evidence="1 9">Porphyrin-containing compound metabolism; protoporphyrin-IX biosynthesis; coproporphyrinogen-III from 5-aminolevulinate: step 3/4.</text>
</comment>
<dbReference type="Proteomes" id="UP000287910">
    <property type="component" value="Unassembled WGS sequence"/>
</dbReference>
<evidence type="ECO:0000256" key="1">
    <source>
        <dbReference type="ARBA" id="ARBA00004772"/>
    </source>
</evidence>
<sequence>MRNLPLSGATIVVTGSHITTSILTQIQSFGGEALSFPLIETSEIIEPDDSVQLEMAKSFDWLIFTSQNAVNAFVNKINQHHLKALDFKGKIAAVGEKTAKLLEHHGFSVTFMPSIFSADVFVKEFPQMIEGNPQCLFIRGTKAKNTIKSGLPFFVKEWNVYETKENLSSTEPLIELVQQKENMILIFASPSAVEVYAEHIAPVVGWDKVQIAAIGHITEAAIQKYGVKVTYKPKTYTMQSVIDEIIKREDPTL</sequence>
<evidence type="ECO:0000259" key="10">
    <source>
        <dbReference type="Pfam" id="PF02602"/>
    </source>
</evidence>
<dbReference type="Gene3D" id="3.40.50.10090">
    <property type="match status" value="2"/>
</dbReference>
<dbReference type="GO" id="GO:0006782">
    <property type="term" value="P:protoporphyrinogen IX biosynthetic process"/>
    <property type="evidence" value="ECO:0007669"/>
    <property type="project" value="UniProtKB-UniRule"/>
</dbReference>
<evidence type="ECO:0000256" key="7">
    <source>
        <dbReference type="ARBA" id="ARBA00040167"/>
    </source>
</evidence>
<comment type="similarity">
    <text evidence="2 9">Belongs to the uroporphyrinogen-III synthase family.</text>
</comment>
<dbReference type="UniPathway" id="UPA00251">
    <property type="reaction ID" value="UER00320"/>
</dbReference>
<dbReference type="InterPro" id="IPR036108">
    <property type="entry name" value="4pyrrol_syn_uPrphyn_synt_sf"/>
</dbReference>
<dbReference type="PANTHER" id="PTHR38042:SF1">
    <property type="entry name" value="UROPORPHYRINOGEN-III SYNTHASE, CHLOROPLASTIC"/>
    <property type="match status" value="1"/>
</dbReference>
<organism evidence="11 12">
    <name type="scientific">Lysinibacillus antri</name>
    <dbReference type="NCBI Taxonomy" id="2498145"/>
    <lineage>
        <taxon>Bacteria</taxon>
        <taxon>Bacillati</taxon>
        <taxon>Bacillota</taxon>
        <taxon>Bacilli</taxon>
        <taxon>Bacillales</taxon>
        <taxon>Bacillaceae</taxon>
        <taxon>Lysinibacillus</taxon>
    </lineage>
</organism>
<dbReference type="SUPFAM" id="SSF69618">
    <property type="entry name" value="HemD-like"/>
    <property type="match status" value="1"/>
</dbReference>
<dbReference type="RefSeq" id="WP_126659559.1">
    <property type="nucleotide sequence ID" value="NZ_RYYR01000017.1"/>
</dbReference>
<dbReference type="EMBL" id="RYYR01000017">
    <property type="protein sequence ID" value="RUL51069.1"/>
    <property type="molecule type" value="Genomic_DNA"/>
</dbReference>
<name>A0A432LAJ1_9BACI</name>
<dbReference type="CDD" id="cd06578">
    <property type="entry name" value="HemD"/>
    <property type="match status" value="1"/>
</dbReference>
<dbReference type="GO" id="GO:0004852">
    <property type="term" value="F:uroporphyrinogen-III synthase activity"/>
    <property type="evidence" value="ECO:0007669"/>
    <property type="project" value="UniProtKB-UniRule"/>
</dbReference>
<evidence type="ECO:0000256" key="8">
    <source>
        <dbReference type="ARBA" id="ARBA00048617"/>
    </source>
</evidence>
<comment type="caution">
    <text evidence="11">The sequence shown here is derived from an EMBL/GenBank/DDBJ whole genome shotgun (WGS) entry which is preliminary data.</text>
</comment>
<dbReference type="InterPro" id="IPR003754">
    <property type="entry name" value="4pyrrol_synth_uPrphyn_synth"/>
</dbReference>
<keyword evidence="4 9" id="KW-0456">Lyase</keyword>
<protein>
    <recommendedName>
        <fullName evidence="7 9">Uroporphyrinogen-III synthase</fullName>
        <ecNumber evidence="3 9">4.2.1.75</ecNumber>
    </recommendedName>
</protein>
<comment type="catalytic activity">
    <reaction evidence="8 9">
        <text>hydroxymethylbilane = uroporphyrinogen III + H2O</text>
        <dbReference type="Rhea" id="RHEA:18965"/>
        <dbReference type="ChEBI" id="CHEBI:15377"/>
        <dbReference type="ChEBI" id="CHEBI:57308"/>
        <dbReference type="ChEBI" id="CHEBI:57845"/>
        <dbReference type="EC" id="4.2.1.75"/>
    </reaction>
</comment>
<dbReference type="PANTHER" id="PTHR38042">
    <property type="entry name" value="UROPORPHYRINOGEN-III SYNTHASE, CHLOROPLASTIC"/>
    <property type="match status" value="1"/>
</dbReference>
<evidence type="ECO:0000256" key="2">
    <source>
        <dbReference type="ARBA" id="ARBA00008133"/>
    </source>
</evidence>
<evidence type="ECO:0000256" key="3">
    <source>
        <dbReference type="ARBA" id="ARBA00013109"/>
    </source>
</evidence>
<gene>
    <name evidence="11" type="ORF">EK386_12735</name>
</gene>
<evidence type="ECO:0000313" key="11">
    <source>
        <dbReference type="EMBL" id="RUL51069.1"/>
    </source>
</evidence>
<evidence type="ECO:0000256" key="5">
    <source>
        <dbReference type="ARBA" id="ARBA00023244"/>
    </source>
</evidence>
<dbReference type="EC" id="4.2.1.75" evidence="3 9"/>
<evidence type="ECO:0000256" key="9">
    <source>
        <dbReference type="RuleBase" id="RU366031"/>
    </source>
</evidence>
<accession>A0A432LAJ1</accession>
<dbReference type="Pfam" id="PF02602">
    <property type="entry name" value="HEM4"/>
    <property type="match status" value="1"/>
</dbReference>
<dbReference type="AlphaFoldDB" id="A0A432LAJ1"/>
<evidence type="ECO:0000256" key="6">
    <source>
        <dbReference type="ARBA" id="ARBA00037589"/>
    </source>
</evidence>